<evidence type="ECO:0000313" key="6">
    <source>
        <dbReference type="EMBL" id="MCB6183146.1"/>
    </source>
</evidence>
<dbReference type="SUPFAM" id="SSF52540">
    <property type="entry name" value="P-loop containing nucleoside triphosphate hydrolases"/>
    <property type="match status" value="1"/>
</dbReference>
<dbReference type="Pfam" id="PF00005">
    <property type="entry name" value="ABC_tran"/>
    <property type="match status" value="1"/>
</dbReference>
<evidence type="ECO:0000256" key="2">
    <source>
        <dbReference type="ARBA" id="ARBA00022475"/>
    </source>
</evidence>
<keyword evidence="7" id="KW-1185">Reference proteome</keyword>
<dbReference type="InterPro" id="IPR017871">
    <property type="entry name" value="ABC_transporter-like_CS"/>
</dbReference>
<dbReference type="SMART" id="SM00382">
    <property type="entry name" value="AAA"/>
    <property type="match status" value="1"/>
</dbReference>
<dbReference type="PROSITE" id="PS50893">
    <property type="entry name" value="ABC_TRANSPORTER_2"/>
    <property type="match status" value="1"/>
</dbReference>
<keyword evidence="3" id="KW-0547">Nucleotide-binding</keyword>
<dbReference type="InterPro" id="IPR027417">
    <property type="entry name" value="P-loop_NTPase"/>
</dbReference>
<sequence length="220" mass="24518">MLKVQFKKTLRSGKESFTLSAAFQTSADRIVLFGASGAGKSQTLRAIAGLTKPDEGCIQFKEQTWFDHSNFIDLAPPKRKVGFLFQDYALFPHLTVSQNIAFGLTKTSVNPSKKTILPEVATWLDRLNITNLAHLLPSALSGGQRQRVALARTLITSPQLLLLDEPFAAVDAGLRQQMRQVISELQQSLNIPLIMITHDPEDRDYFGERIIHCEQGYIHG</sequence>
<dbReference type="InterPro" id="IPR003593">
    <property type="entry name" value="AAA+_ATPase"/>
</dbReference>
<dbReference type="PROSITE" id="PS00211">
    <property type="entry name" value="ABC_TRANSPORTER_1"/>
    <property type="match status" value="1"/>
</dbReference>
<keyword evidence="1" id="KW-0813">Transport</keyword>
<accession>A0ABS8D5A3</accession>
<dbReference type="PANTHER" id="PTHR42781:SF4">
    <property type="entry name" value="SPERMIDINE_PUTRESCINE IMPORT ATP-BINDING PROTEIN POTA"/>
    <property type="match status" value="1"/>
</dbReference>
<feature type="domain" description="ABC transporter" evidence="5">
    <location>
        <begin position="1"/>
        <end position="220"/>
    </location>
</feature>
<dbReference type="Proteomes" id="UP001165395">
    <property type="component" value="Unassembled WGS sequence"/>
</dbReference>
<keyword evidence="2" id="KW-1003">Cell membrane</keyword>
<dbReference type="InterPro" id="IPR050093">
    <property type="entry name" value="ABC_SmlMolc_Importer"/>
</dbReference>
<name>A0ABS8D5A3_9NEIS</name>
<dbReference type="InterPro" id="IPR003439">
    <property type="entry name" value="ABC_transporter-like_ATP-bd"/>
</dbReference>
<evidence type="ECO:0000256" key="4">
    <source>
        <dbReference type="ARBA" id="ARBA00022840"/>
    </source>
</evidence>
<protein>
    <submittedName>
        <fullName evidence="6">ATP-binding cassette domain-containing protein</fullName>
    </submittedName>
</protein>
<dbReference type="EMBL" id="JAJBZT010000003">
    <property type="protein sequence ID" value="MCB6183146.1"/>
    <property type="molecule type" value="Genomic_DNA"/>
</dbReference>
<keyword evidence="2" id="KW-0472">Membrane</keyword>
<evidence type="ECO:0000313" key="7">
    <source>
        <dbReference type="Proteomes" id="UP001165395"/>
    </source>
</evidence>
<dbReference type="GO" id="GO:0005524">
    <property type="term" value="F:ATP binding"/>
    <property type="evidence" value="ECO:0007669"/>
    <property type="project" value="UniProtKB-KW"/>
</dbReference>
<evidence type="ECO:0000256" key="3">
    <source>
        <dbReference type="ARBA" id="ARBA00022741"/>
    </source>
</evidence>
<dbReference type="Gene3D" id="3.40.50.300">
    <property type="entry name" value="P-loop containing nucleotide triphosphate hydrolases"/>
    <property type="match status" value="1"/>
</dbReference>
<dbReference type="PANTHER" id="PTHR42781">
    <property type="entry name" value="SPERMIDINE/PUTRESCINE IMPORT ATP-BINDING PROTEIN POTA"/>
    <property type="match status" value="1"/>
</dbReference>
<keyword evidence="4 6" id="KW-0067">ATP-binding</keyword>
<reference evidence="6" key="1">
    <citation type="submission" date="2021-10" db="EMBL/GenBank/DDBJ databases">
        <title>The complete genome sequence of Leeia sp. TBRC 13508.</title>
        <authorList>
            <person name="Charoenyingcharoen P."/>
            <person name="Yukphan P."/>
        </authorList>
    </citation>
    <scope>NUCLEOTIDE SEQUENCE</scope>
    <source>
        <strain evidence="6">TBRC 13508</strain>
    </source>
</reference>
<evidence type="ECO:0000259" key="5">
    <source>
        <dbReference type="PROSITE" id="PS50893"/>
    </source>
</evidence>
<comment type="caution">
    <text evidence="6">The sequence shown here is derived from an EMBL/GenBank/DDBJ whole genome shotgun (WGS) entry which is preliminary data.</text>
</comment>
<organism evidence="6 7">
    <name type="scientific">Leeia speluncae</name>
    <dbReference type="NCBI Taxonomy" id="2884804"/>
    <lineage>
        <taxon>Bacteria</taxon>
        <taxon>Pseudomonadati</taxon>
        <taxon>Pseudomonadota</taxon>
        <taxon>Betaproteobacteria</taxon>
        <taxon>Neisseriales</taxon>
        <taxon>Leeiaceae</taxon>
        <taxon>Leeia</taxon>
    </lineage>
</organism>
<proteinExistence type="predicted"/>
<dbReference type="RefSeq" id="WP_227179640.1">
    <property type="nucleotide sequence ID" value="NZ_JAJBZT010000003.1"/>
</dbReference>
<evidence type="ECO:0000256" key="1">
    <source>
        <dbReference type="ARBA" id="ARBA00022448"/>
    </source>
</evidence>
<gene>
    <name evidence="6" type="ORF">LIN78_06275</name>
</gene>